<sequence length="246" mass="25772">MTLNGKVAVVTGAGGTMGRAVVDALVAQGCRVAMVDVQAATMEPAIARHGAQVGVHVCDIRSLGEVRQAHQAIVQAWGPVDILVNNAGVLSNHKVEATTESEWRGVLAVNLDGALFWSQCVTPAMKARRWGRIINTGSLASKTGGLTAGTAYSVSKGAISALTFSLARELAAFGVTANAIAPAYVRTPMVTDQLSEIQRQALLQQIPVGRFCEPEEFAHVVTFLAAPLSGFITGEIIDLNGGLHMD</sequence>
<dbReference type="PANTHER" id="PTHR42879:SF2">
    <property type="entry name" value="3-OXOACYL-[ACYL-CARRIER-PROTEIN] REDUCTASE FABG"/>
    <property type="match status" value="1"/>
</dbReference>
<dbReference type="InterPro" id="IPR002347">
    <property type="entry name" value="SDR_fam"/>
</dbReference>
<accession>A0A4P6US07</accession>
<dbReference type="GO" id="GO:0032787">
    <property type="term" value="P:monocarboxylic acid metabolic process"/>
    <property type="evidence" value="ECO:0007669"/>
    <property type="project" value="UniProtKB-ARBA"/>
</dbReference>
<dbReference type="GO" id="GO:0016491">
    <property type="term" value="F:oxidoreductase activity"/>
    <property type="evidence" value="ECO:0007669"/>
    <property type="project" value="UniProtKB-KW"/>
</dbReference>
<dbReference type="PANTHER" id="PTHR42879">
    <property type="entry name" value="3-OXOACYL-(ACYL-CARRIER-PROTEIN) REDUCTASE"/>
    <property type="match status" value="1"/>
</dbReference>
<dbReference type="KEGG" id="hgr:DW355_13050"/>
<dbReference type="OrthoDB" id="9806974at2"/>
<dbReference type="PROSITE" id="PS00061">
    <property type="entry name" value="ADH_SHORT"/>
    <property type="match status" value="1"/>
</dbReference>
<dbReference type="InterPro" id="IPR036291">
    <property type="entry name" value="NAD(P)-bd_dom_sf"/>
</dbReference>
<reference evidence="4 5" key="1">
    <citation type="submission" date="2018-07" db="EMBL/GenBank/DDBJ databases">
        <title>Exploring interactions and the metabolic potential of the ultra-small soil bacteria Hylemonella gracilis.</title>
        <authorList>
            <person name="Tyc O."/>
            <person name="Kulkarni P."/>
            <person name="Gawehns F."/>
            <person name="Hundscheid M."/>
            <person name="Zweers H."/>
            <person name="Garbeva P."/>
        </authorList>
    </citation>
    <scope>NUCLEOTIDE SEQUENCE [LARGE SCALE GENOMIC DNA]</scope>
    <source>
        <strain evidence="4 5">NS1</strain>
    </source>
</reference>
<dbReference type="InterPro" id="IPR057326">
    <property type="entry name" value="KR_dom"/>
</dbReference>
<dbReference type="Gene3D" id="3.40.50.720">
    <property type="entry name" value="NAD(P)-binding Rossmann-like Domain"/>
    <property type="match status" value="1"/>
</dbReference>
<dbReference type="Pfam" id="PF13561">
    <property type="entry name" value="adh_short_C2"/>
    <property type="match status" value="1"/>
</dbReference>
<dbReference type="InterPro" id="IPR050259">
    <property type="entry name" value="SDR"/>
</dbReference>
<gene>
    <name evidence="4" type="ORF">DW355_13050</name>
</gene>
<dbReference type="SMART" id="SM00822">
    <property type="entry name" value="PKS_KR"/>
    <property type="match status" value="1"/>
</dbReference>
<dbReference type="Proteomes" id="UP000292939">
    <property type="component" value="Chromosome"/>
</dbReference>
<dbReference type="SUPFAM" id="SSF51735">
    <property type="entry name" value="NAD(P)-binding Rossmann-fold domains"/>
    <property type="match status" value="1"/>
</dbReference>
<dbReference type="InterPro" id="IPR020904">
    <property type="entry name" value="Sc_DH/Rdtase_CS"/>
</dbReference>
<name>A0A4P6US07_9BURK</name>
<keyword evidence="2" id="KW-0560">Oxidoreductase</keyword>
<dbReference type="PRINTS" id="PR00080">
    <property type="entry name" value="SDRFAMILY"/>
</dbReference>
<evidence type="ECO:0000256" key="1">
    <source>
        <dbReference type="ARBA" id="ARBA00006484"/>
    </source>
</evidence>
<evidence type="ECO:0000259" key="3">
    <source>
        <dbReference type="SMART" id="SM00822"/>
    </source>
</evidence>
<proteinExistence type="inferred from homology"/>
<dbReference type="EMBL" id="CP031395">
    <property type="protein sequence ID" value="QBK06581.1"/>
    <property type="molecule type" value="Genomic_DNA"/>
</dbReference>
<comment type="similarity">
    <text evidence="1">Belongs to the short-chain dehydrogenases/reductases (SDR) family.</text>
</comment>
<dbReference type="AlphaFoldDB" id="A0A4P6US07"/>
<evidence type="ECO:0000313" key="5">
    <source>
        <dbReference type="Proteomes" id="UP000292939"/>
    </source>
</evidence>
<evidence type="ECO:0000313" key="4">
    <source>
        <dbReference type="EMBL" id="QBK06581.1"/>
    </source>
</evidence>
<protein>
    <submittedName>
        <fullName evidence="4">SDR family NAD(P)-dependent oxidoreductase</fullName>
    </submittedName>
</protein>
<dbReference type="FunFam" id="3.40.50.720:FF:000173">
    <property type="entry name" value="3-oxoacyl-[acyl-carrier protein] reductase"/>
    <property type="match status" value="1"/>
</dbReference>
<evidence type="ECO:0000256" key="2">
    <source>
        <dbReference type="ARBA" id="ARBA00023002"/>
    </source>
</evidence>
<dbReference type="PRINTS" id="PR00081">
    <property type="entry name" value="GDHRDH"/>
</dbReference>
<feature type="domain" description="Ketoreductase" evidence="3">
    <location>
        <begin position="6"/>
        <end position="183"/>
    </location>
</feature>
<organism evidence="4 5">
    <name type="scientific">Hylemonella gracilis</name>
    <dbReference type="NCBI Taxonomy" id="80880"/>
    <lineage>
        <taxon>Bacteria</taxon>
        <taxon>Pseudomonadati</taxon>
        <taxon>Pseudomonadota</taxon>
        <taxon>Betaproteobacteria</taxon>
        <taxon>Burkholderiales</taxon>
        <taxon>Comamonadaceae</taxon>
        <taxon>Hylemonella</taxon>
    </lineage>
</organism>